<comment type="caution">
    <text evidence="2">The sequence shown here is derived from an EMBL/GenBank/DDBJ whole genome shotgun (WGS) entry which is preliminary data.</text>
</comment>
<sequence length="461" mass="50417">MLRRPPPAPGRPRVPAPPPAPIANQAGGSQISTPSQLLVVLPKVPAPSEDDSGPYPSHTLTSAAAHALALVLAEVPHALVGGGACSVLGHSRQTADIDAVVCKGQTSVARGRLNLYKANLLVERGTLHTSYLSQPPVEIEILTPPKLFQEPFDETTPAITVVVGRATTDKKLTDASDIRLLLRYCASHKMWPTATECPKANKEFVDWFGSTYGKGGWAEAGWDFTNATSYSELNHLLLVFCLKYHALDNGFAPFPMYPGPRTTKLESLVEAPATMSLCSLCLTVPWLSLPPTKDNISAARVADNDEMLEVWYDHPAYRTQHNEATNQPLGLPFHENLQALALSAKLCPLCGLVQSGVCTWINTWQDAAKNHKGFIEYHMEKDPIPANERLWVTQSYGGAQGFYVWGEHPKKKSMYLLTAVGFSIDGGMTLSIFQGLAYFRYQNNPSQTAIYPTSSQRGHWD</sequence>
<keyword evidence="3" id="KW-1185">Reference proteome</keyword>
<feature type="region of interest" description="Disordered" evidence="1">
    <location>
        <begin position="1"/>
        <end position="29"/>
    </location>
</feature>
<feature type="compositionally biased region" description="Pro residues" evidence="1">
    <location>
        <begin position="1"/>
        <end position="21"/>
    </location>
</feature>
<name>A0A423WCY9_9PEZI</name>
<dbReference type="Proteomes" id="UP000283895">
    <property type="component" value="Unassembled WGS sequence"/>
</dbReference>
<evidence type="ECO:0000313" key="2">
    <source>
        <dbReference type="EMBL" id="ROW01241.1"/>
    </source>
</evidence>
<protein>
    <submittedName>
        <fullName evidence="2">Uncharacterized protein</fullName>
    </submittedName>
</protein>
<evidence type="ECO:0000256" key="1">
    <source>
        <dbReference type="SAM" id="MobiDB-lite"/>
    </source>
</evidence>
<accession>A0A423WCY9</accession>
<dbReference type="EMBL" id="LKEA01000019">
    <property type="protein sequence ID" value="ROW01241.1"/>
    <property type="molecule type" value="Genomic_DNA"/>
</dbReference>
<dbReference type="AlphaFoldDB" id="A0A423WCY9"/>
<proteinExistence type="predicted"/>
<evidence type="ECO:0000313" key="3">
    <source>
        <dbReference type="Proteomes" id="UP000283895"/>
    </source>
</evidence>
<reference evidence="2 3" key="1">
    <citation type="submission" date="2015-09" db="EMBL/GenBank/DDBJ databases">
        <title>Host preference determinants of Valsa canker pathogens revealed by comparative genomics.</title>
        <authorList>
            <person name="Yin Z."/>
            <person name="Huang L."/>
        </authorList>
    </citation>
    <scope>NUCLEOTIDE SEQUENCE [LARGE SCALE GENOMIC DNA]</scope>
    <source>
        <strain evidence="2 3">03-1</strain>
    </source>
</reference>
<organism evidence="2 3">
    <name type="scientific">Cytospora schulzeri</name>
    <dbReference type="NCBI Taxonomy" id="448051"/>
    <lineage>
        <taxon>Eukaryota</taxon>
        <taxon>Fungi</taxon>
        <taxon>Dikarya</taxon>
        <taxon>Ascomycota</taxon>
        <taxon>Pezizomycotina</taxon>
        <taxon>Sordariomycetes</taxon>
        <taxon>Sordariomycetidae</taxon>
        <taxon>Diaporthales</taxon>
        <taxon>Cytosporaceae</taxon>
        <taxon>Cytospora</taxon>
    </lineage>
</organism>
<dbReference type="OrthoDB" id="5419802at2759"/>
<gene>
    <name evidence="2" type="ORF">VMCG_05975</name>
</gene>